<reference evidence="6 7" key="1">
    <citation type="submission" date="2022-12" db="EMBL/GenBank/DDBJ databases">
        <title>Chromosome-scale assembly of the Ensete ventricosum genome.</title>
        <authorList>
            <person name="Dussert Y."/>
            <person name="Stocks J."/>
            <person name="Wendawek A."/>
            <person name="Woldeyes F."/>
            <person name="Nichols R.A."/>
            <person name="Borrell J.S."/>
        </authorList>
    </citation>
    <scope>NUCLEOTIDE SEQUENCE [LARGE SCALE GENOMIC DNA]</scope>
    <source>
        <strain evidence="7">cv. Maze</strain>
        <tissue evidence="6">Seeds</tissue>
    </source>
</reference>
<dbReference type="EMBL" id="JAQQAF010000007">
    <property type="protein sequence ID" value="KAJ8470602.1"/>
    <property type="molecule type" value="Genomic_DNA"/>
</dbReference>
<dbReference type="GO" id="GO:0009086">
    <property type="term" value="P:methionine biosynthetic process"/>
    <property type="evidence" value="ECO:0007669"/>
    <property type="project" value="InterPro"/>
</dbReference>
<dbReference type="Proteomes" id="UP001222027">
    <property type="component" value="Unassembled WGS sequence"/>
</dbReference>
<keyword evidence="2" id="KW-0808">Transferase</keyword>
<comment type="similarity">
    <text evidence="1">Belongs to the methylthioribose kinase family.</text>
</comment>
<dbReference type="PANTHER" id="PTHR34273">
    <property type="entry name" value="METHYLTHIORIBOSE KINASE"/>
    <property type="match status" value="1"/>
</dbReference>
<evidence type="ECO:0000256" key="1">
    <source>
        <dbReference type="ARBA" id="ARBA00010165"/>
    </source>
</evidence>
<keyword evidence="7" id="KW-1185">Reference proteome</keyword>
<evidence type="ECO:0008006" key="8">
    <source>
        <dbReference type="Google" id="ProtNLM"/>
    </source>
</evidence>
<dbReference type="PIRSF" id="PIRSF031134">
    <property type="entry name" value="MTRK"/>
    <property type="match status" value="1"/>
</dbReference>
<protein>
    <recommendedName>
        <fullName evidence="8">S-methyl-5-thioribose kinase</fullName>
    </recommendedName>
</protein>
<dbReference type="GO" id="GO:0046522">
    <property type="term" value="F:S-methyl-5-thioribose kinase activity"/>
    <property type="evidence" value="ECO:0007669"/>
    <property type="project" value="InterPro"/>
</dbReference>
<name>A0AAV8Q6H8_ENSVE</name>
<dbReference type="GO" id="GO:0005524">
    <property type="term" value="F:ATP binding"/>
    <property type="evidence" value="ECO:0007669"/>
    <property type="project" value="UniProtKB-KW"/>
</dbReference>
<dbReference type="PANTHER" id="PTHR34273:SF2">
    <property type="entry name" value="METHYLTHIORIBOSE KINASE"/>
    <property type="match status" value="1"/>
</dbReference>
<comment type="caution">
    <text evidence="6">The sequence shown here is derived from an EMBL/GenBank/DDBJ whole genome shotgun (WGS) entry which is preliminary data.</text>
</comment>
<evidence type="ECO:0000256" key="5">
    <source>
        <dbReference type="ARBA" id="ARBA00022840"/>
    </source>
</evidence>
<dbReference type="SUPFAM" id="SSF56112">
    <property type="entry name" value="Protein kinase-like (PK-like)"/>
    <property type="match status" value="1"/>
</dbReference>
<organism evidence="6 7">
    <name type="scientific">Ensete ventricosum</name>
    <name type="common">Abyssinian banana</name>
    <name type="synonym">Musa ensete</name>
    <dbReference type="NCBI Taxonomy" id="4639"/>
    <lineage>
        <taxon>Eukaryota</taxon>
        <taxon>Viridiplantae</taxon>
        <taxon>Streptophyta</taxon>
        <taxon>Embryophyta</taxon>
        <taxon>Tracheophyta</taxon>
        <taxon>Spermatophyta</taxon>
        <taxon>Magnoliopsida</taxon>
        <taxon>Liliopsida</taxon>
        <taxon>Zingiberales</taxon>
        <taxon>Musaceae</taxon>
        <taxon>Ensete</taxon>
    </lineage>
</organism>
<evidence type="ECO:0000313" key="7">
    <source>
        <dbReference type="Proteomes" id="UP001222027"/>
    </source>
</evidence>
<evidence type="ECO:0000313" key="6">
    <source>
        <dbReference type="EMBL" id="KAJ8470602.1"/>
    </source>
</evidence>
<evidence type="ECO:0000256" key="3">
    <source>
        <dbReference type="ARBA" id="ARBA00022741"/>
    </source>
</evidence>
<evidence type="ECO:0000256" key="2">
    <source>
        <dbReference type="ARBA" id="ARBA00022679"/>
    </source>
</evidence>
<keyword evidence="5" id="KW-0067">ATP-binding</keyword>
<sequence>MATAAAGDDGFRALDEASLVEYIKATPALRARLGEQLEGLAIKEVGDGNLNFVYIVTGPAGSFVIKQAIPYVRCIGTSWPLTKERAYFESLALKEHGSLCPNHVPQVYHFDQPLSLIAMRYLEPPHITLRKGLIAGIEYPMLAQHMSDYLARTLFFTSLLYHATLEHRQAVAEFCGNAELCRHTEKVVFSDPYKVDQYNWWTSPHLDHDAEAVPDDDILKIEVTELKSMSSIQSLHFMDLWGLFDIGAFLGNLILAFFSQDGHADIDNDRMEYKQWILRTIEETWNLFHHKKSTTDLFHDALGFGAAKMIRRIVGVVHVEDFVSISDETKRAMCERRALDCAKTILKKRRKFETISQVISVVREISAP</sequence>
<gene>
    <name evidence="6" type="ORF">OPV22_024945</name>
</gene>
<evidence type="ECO:0000256" key="4">
    <source>
        <dbReference type="ARBA" id="ARBA00022777"/>
    </source>
</evidence>
<keyword evidence="3" id="KW-0547">Nucleotide-binding</keyword>
<keyword evidence="4" id="KW-0418">Kinase</keyword>
<dbReference type="Gene3D" id="3.30.200.20">
    <property type="entry name" value="Phosphorylase Kinase, domain 1"/>
    <property type="match status" value="1"/>
</dbReference>
<dbReference type="Gene3D" id="3.90.1200.10">
    <property type="match status" value="2"/>
</dbReference>
<dbReference type="AlphaFoldDB" id="A0AAV8Q6H8"/>
<accession>A0AAV8Q6H8</accession>
<dbReference type="InterPro" id="IPR011009">
    <property type="entry name" value="Kinase-like_dom_sf"/>
</dbReference>
<proteinExistence type="inferred from homology"/>
<dbReference type="InterPro" id="IPR009212">
    <property type="entry name" value="Methylthioribose_kinase"/>
</dbReference>